<organism evidence="8 9">
    <name type="scientific">Legionella lansingensis</name>
    <dbReference type="NCBI Taxonomy" id="45067"/>
    <lineage>
        <taxon>Bacteria</taxon>
        <taxon>Pseudomonadati</taxon>
        <taxon>Pseudomonadota</taxon>
        <taxon>Gammaproteobacteria</taxon>
        <taxon>Legionellales</taxon>
        <taxon>Legionellaceae</taxon>
        <taxon>Legionella</taxon>
    </lineage>
</organism>
<evidence type="ECO:0000259" key="7">
    <source>
        <dbReference type="Pfam" id="PF01625"/>
    </source>
</evidence>
<dbReference type="PANTHER" id="PTHR42799:SF2">
    <property type="entry name" value="MITOCHONDRIAL PEPTIDE METHIONINE SULFOXIDE REDUCTASE"/>
    <property type="match status" value="1"/>
</dbReference>
<reference evidence="8 9" key="1">
    <citation type="submission" date="2015-11" db="EMBL/GenBank/DDBJ databases">
        <title>Genomic analysis of 38 Legionella species identifies large and diverse effector repertoires.</title>
        <authorList>
            <person name="Burstein D."/>
            <person name="Amaro F."/>
            <person name="Zusman T."/>
            <person name="Lifshitz Z."/>
            <person name="Cohen O."/>
            <person name="Gilbert J.A."/>
            <person name="Pupko T."/>
            <person name="Shuman H.A."/>
            <person name="Segal G."/>
        </authorList>
    </citation>
    <scope>NUCLEOTIDE SEQUENCE [LARGE SCALE GENOMIC DNA]</scope>
    <source>
        <strain evidence="8 9">ATCC 49751</strain>
    </source>
</reference>
<dbReference type="GO" id="GO:0034599">
    <property type="term" value="P:cellular response to oxidative stress"/>
    <property type="evidence" value="ECO:0007669"/>
    <property type="project" value="TreeGrafter"/>
</dbReference>
<dbReference type="SUPFAM" id="SSF55068">
    <property type="entry name" value="Peptide methionine sulfoxide reductase"/>
    <property type="match status" value="1"/>
</dbReference>
<evidence type="ECO:0000256" key="1">
    <source>
        <dbReference type="ARBA" id="ARBA00005591"/>
    </source>
</evidence>
<dbReference type="HAMAP" id="MF_01401">
    <property type="entry name" value="MsrA"/>
    <property type="match status" value="1"/>
</dbReference>
<evidence type="ECO:0000313" key="8">
    <source>
        <dbReference type="EMBL" id="KTD20951.1"/>
    </source>
</evidence>
<dbReference type="GO" id="GO:0008113">
    <property type="term" value="F:peptide-methionine (S)-S-oxide reductase activity"/>
    <property type="evidence" value="ECO:0007669"/>
    <property type="project" value="UniProtKB-UniRule"/>
</dbReference>
<feature type="chain" id="PRO_5006914893" description="Peptide methionine sulfoxide reductase MsrA" evidence="6">
    <location>
        <begin position="20"/>
        <end position="192"/>
    </location>
</feature>
<dbReference type="PANTHER" id="PTHR42799">
    <property type="entry name" value="MITOCHONDRIAL PEPTIDE METHIONINE SULFOXIDE REDUCTASE"/>
    <property type="match status" value="1"/>
</dbReference>
<dbReference type="Proteomes" id="UP000054869">
    <property type="component" value="Unassembled WGS sequence"/>
</dbReference>
<feature type="domain" description="Peptide methionine sulphoxide reductase MsrA" evidence="7">
    <location>
        <begin position="23"/>
        <end position="171"/>
    </location>
</feature>
<dbReference type="OrthoDB" id="4174719at2"/>
<comment type="catalytic activity">
    <reaction evidence="4 5">
        <text>[thioredoxin]-disulfide + L-methionine + H2O = L-methionine (S)-S-oxide + [thioredoxin]-dithiol</text>
        <dbReference type="Rhea" id="RHEA:19993"/>
        <dbReference type="Rhea" id="RHEA-COMP:10698"/>
        <dbReference type="Rhea" id="RHEA-COMP:10700"/>
        <dbReference type="ChEBI" id="CHEBI:15377"/>
        <dbReference type="ChEBI" id="CHEBI:29950"/>
        <dbReference type="ChEBI" id="CHEBI:50058"/>
        <dbReference type="ChEBI" id="CHEBI:57844"/>
        <dbReference type="ChEBI" id="CHEBI:58772"/>
        <dbReference type="EC" id="1.8.4.11"/>
    </reaction>
</comment>
<dbReference type="RefSeq" id="WP_028372314.1">
    <property type="nucleotide sequence ID" value="NZ_CAAAJD010000002.1"/>
</dbReference>
<dbReference type="STRING" id="45067.Llan_1681"/>
<proteinExistence type="inferred from homology"/>
<dbReference type="AlphaFoldDB" id="A0A0W0VLH5"/>
<accession>A0A0W0VLH5</accession>
<dbReference type="EMBL" id="LNYI01000033">
    <property type="protein sequence ID" value="KTD20951.1"/>
    <property type="molecule type" value="Genomic_DNA"/>
</dbReference>
<dbReference type="InterPro" id="IPR002569">
    <property type="entry name" value="Met_Sox_Rdtase_MsrA_dom"/>
</dbReference>
<keyword evidence="9" id="KW-1185">Reference proteome</keyword>
<keyword evidence="6" id="KW-0732">Signal</keyword>
<comment type="catalytic activity">
    <reaction evidence="3 5">
        <text>L-methionyl-[protein] + [thioredoxin]-disulfide + H2O = L-methionyl-(S)-S-oxide-[protein] + [thioredoxin]-dithiol</text>
        <dbReference type="Rhea" id="RHEA:14217"/>
        <dbReference type="Rhea" id="RHEA-COMP:10698"/>
        <dbReference type="Rhea" id="RHEA-COMP:10700"/>
        <dbReference type="Rhea" id="RHEA-COMP:12313"/>
        <dbReference type="Rhea" id="RHEA-COMP:12315"/>
        <dbReference type="ChEBI" id="CHEBI:15377"/>
        <dbReference type="ChEBI" id="CHEBI:16044"/>
        <dbReference type="ChEBI" id="CHEBI:29950"/>
        <dbReference type="ChEBI" id="CHEBI:44120"/>
        <dbReference type="ChEBI" id="CHEBI:50058"/>
        <dbReference type="EC" id="1.8.4.11"/>
    </reaction>
</comment>
<dbReference type="eggNOG" id="COG0225">
    <property type="taxonomic scope" value="Bacteria"/>
</dbReference>
<evidence type="ECO:0000256" key="3">
    <source>
        <dbReference type="ARBA" id="ARBA00047806"/>
    </source>
</evidence>
<sequence length="192" mass="22299">MRPGIIVTLLLLNLNPAYSATAQAIFAGGCFWCVEADFDKVAGVLATESGFDGGTEKNPTYQSVSSGKTNYAEAVRVTFDPNKVSYQQLVNYFWKHIDPTVKDSQFCDHGRQYRSAIFYLDEGQKRIALASKREIEKKFPHVYTEIVPSTHFYPAEEYHQNYYINHPLRYKYYRYRCGRDQRVQEVWQHESP</sequence>
<protein>
    <recommendedName>
        <fullName evidence="5">Peptide methionine sulfoxide reductase MsrA</fullName>
        <shortName evidence="5">Protein-methionine-S-oxide reductase</shortName>
        <ecNumber evidence="5">1.8.4.11</ecNumber>
    </recommendedName>
    <alternativeName>
        <fullName evidence="5">Peptide-methionine (S)-S-oxide reductase</fullName>
        <shortName evidence="5">Peptide Met(O) reductase</shortName>
    </alternativeName>
</protein>
<dbReference type="EC" id="1.8.4.11" evidence="5"/>
<evidence type="ECO:0000313" key="9">
    <source>
        <dbReference type="Proteomes" id="UP000054869"/>
    </source>
</evidence>
<dbReference type="PROSITE" id="PS51257">
    <property type="entry name" value="PROKAR_LIPOPROTEIN"/>
    <property type="match status" value="1"/>
</dbReference>
<comment type="caution">
    <text evidence="8">The sequence shown here is derived from an EMBL/GenBank/DDBJ whole genome shotgun (WGS) entry which is preliminary data.</text>
</comment>
<keyword evidence="2 5" id="KW-0560">Oxidoreductase</keyword>
<evidence type="ECO:0000256" key="4">
    <source>
        <dbReference type="ARBA" id="ARBA00048782"/>
    </source>
</evidence>
<feature type="signal peptide" evidence="6">
    <location>
        <begin position="1"/>
        <end position="19"/>
    </location>
</feature>
<comment type="similarity">
    <text evidence="1 5">Belongs to the MsrA Met sulfoxide reductase family.</text>
</comment>
<dbReference type="PATRIC" id="fig|45067.4.peg.1758"/>
<dbReference type="Pfam" id="PF01625">
    <property type="entry name" value="PMSR"/>
    <property type="match status" value="1"/>
</dbReference>
<dbReference type="Gene3D" id="3.30.1060.10">
    <property type="entry name" value="Peptide methionine sulphoxide reductase MsrA"/>
    <property type="match status" value="1"/>
</dbReference>
<dbReference type="GO" id="GO:0005737">
    <property type="term" value="C:cytoplasm"/>
    <property type="evidence" value="ECO:0007669"/>
    <property type="project" value="TreeGrafter"/>
</dbReference>
<comment type="function">
    <text evidence="5">Has an important function as a repair enzyme for proteins that have been inactivated by oxidation. Catalyzes the reversible oxidation-reduction of methionine sulfoxide in proteins to methionine.</text>
</comment>
<gene>
    <name evidence="5" type="primary">msrA</name>
    <name evidence="8" type="ORF">Llan_1681</name>
</gene>
<name>A0A0W0VLH5_9GAMM</name>
<dbReference type="GO" id="GO:0033744">
    <property type="term" value="F:L-methionine:thioredoxin-disulfide S-oxidoreductase activity"/>
    <property type="evidence" value="ECO:0007669"/>
    <property type="project" value="RHEA"/>
</dbReference>
<dbReference type="NCBIfam" id="TIGR00401">
    <property type="entry name" value="msrA"/>
    <property type="match status" value="1"/>
</dbReference>
<feature type="active site" evidence="5">
    <location>
        <position position="30"/>
    </location>
</feature>
<dbReference type="InterPro" id="IPR036509">
    <property type="entry name" value="Met_Sox_Rdtase_MsrA_sf"/>
</dbReference>
<evidence type="ECO:0000256" key="5">
    <source>
        <dbReference type="HAMAP-Rule" id="MF_01401"/>
    </source>
</evidence>
<dbReference type="InterPro" id="IPR050162">
    <property type="entry name" value="MsrA_MetSO_reductase"/>
</dbReference>
<evidence type="ECO:0000256" key="6">
    <source>
        <dbReference type="SAM" id="SignalP"/>
    </source>
</evidence>
<evidence type="ECO:0000256" key="2">
    <source>
        <dbReference type="ARBA" id="ARBA00023002"/>
    </source>
</evidence>